<organism evidence="2">
    <name type="scientific">Guillardia theta (strain CCMP2712)</name>
    <name type="common">Cryptophyte</name>
    <dbReference type="NCBI Taxonomy" id="905079"/>
    <lineage>
        <taxon>Eukaryota</taxon>
        <taxon>Cryptophyceae</taxon>
        <taxon>Pyrenomonadales</taxon>
        <taxon>Geminigeraceae</taxon>
        <taxon>Guillardia</taxon>
    </lineage>
</organism>
<dbReference type="EnsemblProtists" id="EKX37812">
    <property type="protein sequence ID" value="EKX37812"/>
    <property type="gene ID" value="GUITHDRAFT_116120"/>
</dbReference>
<dbReference type="GeneID" id="17294536"/>
<accession>L1IP37</accession>
<dbReference type="PaxDb" id="55529-EKX37812"/>
<reference evidence="2 4" key="1">
    <citation type="journal article" date="2012" name="Nature">
        <title>Algal genomes reveal evolutionary mosaicism and the fate of nucleomorphs.</title>
        <authorList>
            <consortium name="DOE Joint Genome Institute"/>
            <person name="Curtis B.A."/>
            <person name="Tanifuji G."/>
            <person name="Burki F."/>
            <person name="Gruber A."/>
            <person name="Irimia M."/>
            <person name="Maruyama S."/>
            <person name="Arias M.C."/>
            <person name="Ball S.G."/>
            <person name="Gile G.H."/>
            <person name="Hirakawa Y."/>
            <person name="Hopkins J.F."/>
            <person name="Kuo A."/>
            <person name="Rensing S.A."/>
            <person name="Schmutz J."/>
            <person name="Symeonidi A."/>
            <person name="Elias M."/>
            <person name="Eveleigh R.J."/>
            <person name="Herman E.K."/>
            <person name="Klute M.J."/>
            <person name="Nakayama T."/>
            <person name="Obornik M."/>
            <person name="Reyes-Prieto A."/>
            <person name="Armbrust E.V."/>
            <person name="Aves S.J."/>
            <person name="Beiko R.G."/>
            <person name="Coutinho P."/>
            <person name="Dacks J.B."/>
            <person name="Durnford D.G."/>
            <person name="Fast N.M."/>
            <person name="Green B.R."/>
            <person name="Grisdale C.J."/>
            <person name="Hempel F."/>
            <person name="Henrissat B."/>
            <person name="Hoppner M.P."/>
            <person name="Ishida K."/>
            <person name="Kim E."/>
            <person name="Koreny L."/>
            <person name="Kroth P.G."/>
            <person name="Liu Y."/>
            <person name="Malik S.B."/>
            <person name="Maier U.G."/>
            <person name="McRose D."/>
            <person name="Mock T."/>
            <person name="Neilson J.A."/>
            <person name="Onodera N.T."/>
            <person name="Poole A.M."/>
            <person name="Pritham E.J."/>
            <person name="Richards T.A."/>
            <person name="Rocap G."/>
            <person name="Roy S.W."/>
            <person name="Sarai C."/>
            <person name="Schaack S."/>
            <person name="Shirato S."/>
            <person name="Slamovits C.H."/>
            <person name="Spencer D.F."/>
            <person name="Suzuki S."/>
            <person name="Worden A.Z."/>
            <person name="Zauner S."/>
            <person name="Barry K."/>
            <person name="Bell C."/>
            <person name="Bharti A.K."/>
            <person name="Crow J.A."/>
            <person name="Grimwood J."/>
            <person name="Kramer R."/>
            <person name="Lindquist E."/>
            <person name="Lucas S."/>
            <person name="Salamov A."/>
            <person name="McFadden G.I."/>
            <person name="Lane C.E."/>
            <person name="Keeling P.J."/>
            <person name="Gray M.W."/>
            <person name="Grigoriev I.V."/>
            <person name="Archibald J.M."/>
        </authorList>
    </citation>
    <scope>NUCLEOTIDE SEQUENCE</scope>
    <source>
        <strain evidence="2 4">CCMP2712</strain>
    </source>
</reference>
<dbReference type="EMBL" id="JH993055">
    <property type="protein sequence ID" value="EKX37812.1"/>
    <property type="molecule type" value="Genomic_DNA"/>
</dbReference>
<feature type="compositionally biased region" description="Low complexity" evidence="1">
    <location>
        <begin position="62"/>
        <end position="76"/>
    </location>
</feature>
<feature type="region of interest" description="Disordered" evidence="1">
    <location>
        <begin position="27"/>
        <end position="76"/>
    </location>
</feature>
<protein>
    <submittedName>
        <fullName evidence="2 3">Uncharacterized protein</fullName>
    </submittedName>
</protein>
<sequence length="76" mass="8524">MYASNKSSADMSHEQRVLQIMEARKRARAANAEDERRTASAALYEEENMRDPSKFERVETFSSSSSSSGSEGESEK</sequence>
<name>L1IP37_GUITC</name>
<evidence type="ECO:0000313" key="4">
    <source>
        <dbReference type="Proteomes" id="UP000011087"/>
    </source>
</evidence>
<dbReference type="HOGENOM" id="CLU_2659792_0_0_1"/>
<dbReference type="Proteomes" id="UP000011087">
    <property type="component" value="Unassembled WGS sequence"/>
</dbReference>
<evidence type="ECO:0000256" key="1">
    <source>
        <dbReference type="SAM" id="MobiDB-lite"/>
    </source>
</evidence>
<dbReference type="AlphaFoldDB" id="L1IP37"/>
<keyword evidence="4" id="KW-1185">Reference proteome</keyword>
<dbReference type="KEGG" id="gtt:GUITHDRAFT_116120"/>
<reference evidence="3" key="3">
    <citation type="submission" date="2015-06" db="UniProtKB">
        <authorList>
            <consortium name="EnsemblProtists"/>
        </authorList>
    </citation>
    <scope>IDENTIFICATION</scope>
</reference>
<gene>
    <name evidence="2" type="ORF">GUITHDRAFT_116120</name>
</gene>
<evidence type="ECO:0000313" key="3">
    <source>
        <dbReference type="EnsemblProtists" id="EKX37812"/>
    </source>
</evidence>
<dbReference type="RefSeq" id="XP_005824792.1">
    <property type="nucleotide sequence ID" value="XM_005824735.1"/>
</dbReference>
<feature type="compositionally biased region" description="Basic and acidic residues" evidence="1">
    <location>
        <begin position="47"/>
        <end position="59"/>
    </location>
</feature>
<proteinExistence type="predicted"/>
<reference evidence="4" key="2">
    <citation type="submission" date="2012-11" db="EMBL/GenBank/DDBJ databases">
        <authorList>
            <person name="Kuo A."/>
            <person name="Curtis B.A."/>
            <person name="Tanifuji G."/>
            <person name="Burki F."/>
            <person name="Gruber A."/>
            <person name="Irimia M."/>
            <person name="Maruyama S."/>
            <person name="Arias M.C."/>
            <person name="Ball S.G."/>
            <person name="Gile G.H."/>
            <person name="Hirakawa Y."/>
            <person name="Hopkins J.F."/>
            <person name="Rensing S.A."/>
            <person name="Schmutz J."/>
            <person name="Symeonidi A."/>
            <person name="Elias M."/>
            <person name="Eveleigh R.J."/>
            <person name="Herman E.K."/>
            <person name="Klute M.J."/>
            <person name="Nakayama T."/>
            <person name="Obornik M."/>
            <person name="Reyes-Prieto A."/>
            <person name="Armbrust E.V."/>
            <person name="Aves S.J."/>
            <person name="Beiko R.G."/>
            <person name="Coutinho P."/>
            <person name="Dacks J.B."/>
            <person name="Durnford D.G."/>
            <person name="Fast N.M."/>
            <person name="Green B.R."/>
            <person name="Grisdale C."/>
            <person name="Hempe F."/>
            <person name="Henrissat B."/>
            <person name="Hoppner M.P."/>
            <person name="Ishida K.-I."/>
            <person name="Kim E."/>
            <person name="Koreny L."/>
            <person name="Kroth P.G."/>
            <person name="Liu Y."/>
            <person name="Malik S.-B."/>
            <person name="Maier U.G."/>
            <person name="McRose D."/>
            <person name="Mock T."/>
            <person name="Neilson J.A."/>
            <person name="Onodera N.T."/>
            <person name="Poole A.M."/>
            <person name="Pritham E.J."/>
            <person name="Richards T.A."/>
            <person name="Rocap G."/>
            <person name="Roy S.W."/>
            <person name="Sarai C."/>
            <person name="Schaack S."/>
            <person name="Shirato S."/>
            <person name="Slamovits C.H."/>
            <person name="Spencer D.F."/>
            <person name="Suzuki S."/>
            <person name="Worden A.Z."/>
            <person name="Zauner S."/>
            <person name="Barry K."/>
            <person name="Bell C."/>
            <person name="Bharti A.K."/>
            <person name="Crow J.A."/>
            <person name="Grimwood J."/>
            <person name="Kramer R."/>
            <person name="Lindquist E."/>
            <person name="Lucas S."/>
            <person name="Salamov A."/>
            <person name="McFadden G.I."/>
            <person name="Lane C.E."/>
            <person name="Keeling P.J."/>
            <person name="Gray M.W."/>
            <person name="Grigoriev I.V."/>
            <person name="Archibald J.M."/>
        </authorList>
    </citation>
    <scope>NUCLEOTIDE SEQUENCE</scope>
    <source>
        <strain evidence="4">CCMP2712</strain>
    </source>
</reference>
<evidence type="ECO:0000313" key="2">
    <source>
        <dbReference type="EMBL" id="EKX37812.1"/>
    </source>
</evidence>